<comment type="pathway">
    <text evidence="6">tRNA modification; N(7)-methylguanine-tRNA biosynthesis.</text>
</comment>
<evidence type="ECO:0008006" key="10">
    <source>
        <dbReference type="Google" id="ProtNLM"/>
    </source>
</evidence>
<accession>A0A8A3P7E8</accession>
<comment type="subcellular location">
    <subcellularLocation>
        <location evidence="1 6">Nucleus</location>
    </subcellularLocation>
</comment>
<keyword evidence="2 6" id="KW-0853">WD repeat</keyword>
<dbReference type="UniPathway" id="UPA00989"/>
<dbReference type="AlphaFoldDB" id="A0A8A3P7E8"/>
<evidence type="ECO:0000256" key="7">
    <source>
        <dbReference type="SAM" id="MobiDB-lite"/>
    </source>
</evidence>
<evidence type="ECO:0000256" key="5">
    <source>
        <dbReference type="ARBA" id="ARBA00023242"/>
    </source>
</evidence>
<proteinExistence type="inferred from homology"/>
<dbReference type="Proteomes" id="UP000672032">
    <property type="component" value="Chromosome 1"/>
</dbReference>
<dbReference type="InterPro" id="IPR028884">
    <property type="entry name" value="Trm82"/>
</dbReference>
<dbReference type="OrthoDB" id="339900at2759"/>
<dbReference type="SMART" id="SM00320">
    <property type="entry name" value="WD40"/>
    <property type="match status" value="3"/>
</dbReference>
<dbReference type="GO" id="GO:0005829">
    <property type="term" value="C:cytosol"/>
    <property type="evidence" value="ECO:0007669"/>
    <property type="project" value="TreeGrafter"/>
</dbReference>
<evidence type="ECO:0000256" key="1">
    <source>
        <dbReference type="ARBA" id="ARBA00004123"/>
    </source>
</evidence>
<keyword evidence="4 6" id="KW-0677">Repeat</keyword>
<dbReference type="SUPFAM" id="SSF50978">
    <property type="entry name" value="WD40 repeat-like"/>
    <property type="match status" value="1"/>
</dbReference>
<reference evidence="8" key="1">
    <citation type="submission" date="2020-10" db="EMBL/GenBank/DDBJ databases">
        <title>Genome Sequence of Monilinia vaccinii-corymbosi Sheds Light on Mummy Berry Disease Infection of Blueberry and Mating Type.</title>
        <authorList>
            <person name="Yow A.G."/>
            <person name="Zhang Y."/>
            <person name="Bansal K."/>
            <person name="Eacker S.M."/>
            <person name="Sullivan S."/>
            <person name="Liachko I."/>
            <person name="Cubeta M.A."/>
            <person name="Rollins J.A."/>
            <person name="Ashrafi H."/>
        </authorList>
    </citation>
    <scope>NUCLEOTIDE SEQUENCE</scope>
    <source>
        <strain evidence="8">RL-1</strain>
    </source>
</reference>
<evidence type="ECO:0000256" key="3">
    <source>
        <dbReference type="ARBA" id="ARBA00022694"/>
    </source>
</evidence>
<comment type="function">
    <text evidence="6">Required for the formation of N(7)-methylguanine at position 46 (m7G46) in tRNA. In the complex, it is required to stabilize and induce conformational changes of the catalytic subunit.</text>
</comment>
<keyword evidence="3 6" id="KW-0819">tRNA processing</keyword>
<dbReference type="InterPro" id="IPR036322">
    <property type="entry name" value="WD40_repeat_dom_sf"/>
</dbReference>
<keyword evidence="9" id="KW-1185">Reference proteome</keyword>
<comment type="similarity">
    <text evidence="6">Belongs to the WD repeat TRM82 family.</text>
</comment>
<organism evidence="8 9">
    <name type="scientific">Monilinia vaccinii-corymbosi</name>
    <dbReference type="NCBI Taxonomy" id="61207"/>
    <lineage>
        <taxon>Eukaryota</taxon>
        <taxon>Fungi</taxon>
        <taxon>Dikarya</taxon>
        <taxon>Ascomycota</taxon>
        <taxon>Pezizomycotina</taxon>
        <taxon>Leotiomycetes</taxon>
        <taxon>Helotiales</taxon>
        <taxon>Sclerotiniaceae</taxon>
        <taxon>Monilinia</taxon>
    </lineage>
</organism>
<dbReference type="PANTHER" id="PTHR16288:SF0">
    <property type="entry name" value="TRNA (GUANINE-N(7)-)-METHYLTRANSFERASE NON-CATALYTIC SUBUNIT WDR4"/>
    <property type="match status" value="1"/>
</dbReference>
<evidence type="ECO:0000256" key="2">
    <source>
        <dbReference type="ARBA" id="ARBA00022574"/>
    </source>
</evidence>
<dbReference type="GO" id="GO:0043527">
    <property type="term" value="C:tRNA methyltransferase complex"/>
    <property type="evidence" value="ECO:0007669"/>
    <property type="project" value="TreeGrafter"/>
</dbReference>
<name>A0A8A3P7E8_9HELO</name>
<dbReference type="GO" id="GO:0005634">
    <property type="term" value="C:nucleus"/>
    <property type="evidence" value="ECO:0007669"/>
    <property type="project" value="UniProtKB-SubCell"/>
</dbReference>
<dbReference type="HAMAP" id="MF_03056">
    <property type="entry name" value="TRM82"/>
    <property type="match status" value="1"/>
</dbReference>
<feature type="region of interest" description="Disordered" evidence="7">
    <location>
        <begin position="41"/>
        <end position="102"/>
    </location>
</feature>
<evidence type="ECO:0000313" key="9">
    <source>
        <dbReference type="Proteomes" id="UP000672032"/>
    </source>
</evidence>
<sequence length="527" mass="57273">MSKLRTPYQCLKQCGNYLVAARGSSIDTFDIKDGSYLSTWKSPVPAPVPVPEPESMSVSKTTGEDTQTKSQEQNPEPSTPDVTLEPSSPPAKRRKLSIGEGAEEKTVVVQQVKKKAKNNSSAKTIEPSPITVLTITRDLKHVIAVTGEDKTIRVLKWEDTTSGKGLKQISDRTMPKRPCALVTTDDCSTIISADKFGDVYSLPLIPSPLGTPVTEAAYTEKQAPKMFQPSASALTVHSARNLKALEAQKKQSNKVSEKTGPDFEHKLLLGHVSMLTDILVAAVAGRQYILTADRDEHIRVSRGIPQAHVIEGFCLGHIEYVSRLCIPSTRPEILISGGGDDDLHVWNWVDGSLLSRVSLKSQVDALGAETKDEQEAESKKVAVTGIYHTKDETSDQDIIIATSEGVPAAFIYTLTLSNQLTHTQTLQLPGNALSCTLNDPTPLSQFSLIISIDNVHEPGSTTTVKAINSPTSAPLQFFKYENGQFTTVEPAGFVSQDSEGFLEEEKKSKLGALLYNIGSLRKMGDEE</sequence>
<evidence type="ECO:0000256" key="4">
    <source>
        <dbReference type="ARBA" id="ARBA00022737"/>
    </source>
</evidence>
<evidence type="ECO:0000256" key="6">
    <source>
        <dbReference type="HAMAP-Rule" id="MF_03056"/>
    </source>
</evidence>
<dbReference type="PANTHER" id="PTHR16288">
    <property type="entry name" value="WD40 REPEAT PROTEIN 4"/>
    <property type="match status" value="1"/>
</dbReference>
<dbReference type="InterPro" id="IPR001680">
    <property type="entry name" value="WD40_rpt"/>
</dbReference>
<evidence type="ECO:0000313" key="8">
    <source>
        <dbReference type="EMBL" id="QSZ29918.1"/>
    </source>
</evidence>
<dbReference type="Gene3D" id="2.130.10.10">
    <property type="entry name" value="YVTN repeat-like/Quinoprotein amine dehydrogenase"/>
    <property type="match status" value="1"/>
</dbReference>
<dbReference type="EMBL" id="CP063405">
    <property type="protein sequence ID" value="QSZ29918.1"/>
    <property type="molecule type" value="Genomic_DNA"/>
</dbReference>
<dbReference type="GO" id="GO:0106004">
    <property type="term" value="P:tRNA (guanine-N7)-methylation"/>
    <property type="evidence" value="ECO:0007669"/>
    <property type="project" value="UniProtKB-UniRule"/>
</dbReference>
<dbReference type="InterPro" id="IPR015943">
    <property type="entry name" value="WD40/YVTN_repeat-like_dom_sf"/>
</dbReference>
<gene>
    <name evidence="8" type="ORF">DSL72_004436</name>
</gene>
<keyword evidence="5 6" id="KW-0539">Nucleus</keyword>
<protein>
    <recommendedName>
        <fullName evidence="10">Transfer RNA methyltransferase 82</fullName>
    </recommendedName>
</protein>